<name>E3SL10_9CAUD</name>
<sequence>MFGGAVLLMHPLDHLENFTDDWISHLQEPDPISPEYKGPRCPFAKKAKDENRLKFRKVYDYYSAYDFWEVVSEECDKFDGSHDVVIVAAHSNANHITPESMGGGVDALNTFLNCKGKDLWLLTKVDHLFTIVMVQKISALDDSAKLLESKGYYTTRYSEQQMEKVVTGRRRYREKL</sequence>
<dbReference type="KEGG" id="vg:10328661"/>
<organism evidence="1 2">
    <name type="scientific">Synechococcus phage S-SSM7</name>
    <dbReference type="NCBI Taxonomy" id="445686"/>
    <lineage>
        <taxon>Viruses</taxon>
        <taxon>Duplodnaviria</taxon>
        <taxon>Heunggongvirae</taxon>
        <taxon>Uroviricota</taxon>
        <taxon>Caudoviricetes</taxon>
        <taxon>Pantevenvirales</taxon>
        <taxon>Kyanoviridae</taxon>
        <taxon>Lipsvirus</taxon>
        <taxon>Lipsvirus ssm7</taxon>
    </lineage>
</organism>
<keyword evidence="2" id="KW-1185">Reference proteome</keyword>
<protein>
    <submittedName>
        <fullName evidence="1">Uncharacterized protein</fullName>
    </submittedName>
</protein>
<dbReference type="RefSeq" id="YP_004324145.1">
    <property type="nucleotide sequence ID" value="NC_015287.1"/>
</dbReference>
<accession>E3SL10</accession>
<dbReference type="Proteomes" id="UP000006527">
    <property type="component" value="Segment"/>
</dbReference>
<dbReference type="GeneID" id="10328661"/>
<gene>
    <name evidence="1" type="ORF">SSSM7_092</name>
</gene>
<proteinExistence type="predicted"/>
<dbReference type="EMBL" id="GU071098">
    <property type="protein sequence ID" value="ADO98158.1"/>
    <property type="molecule type" value="Genomic_DNA"/>
</dbReference>
<evidence type="ECO:0000313" key="2">
    <source>
        <dbReference type="Proteomes" id="UP000006527"/>
    </source>
</evidence>
<reference evidence="1 2" key="1">
    <citation type="journal article" date="2010" name="Environ. Microbiol.">
        <title>Genomic analysis of oceanic cyanobacterial myoviruses compared with T4-like myoviruses from diverse hosts and environments.</title>
        <authorList>
            <person name="Sullivan M.B."/>
            <person name="Huang K.H."/>
            <person name="Ignacio-Espinoza J.C."/>
            <person name="Berlin A.M."/>
            <person name="Kelly L."/>
            <person name="Weigele P.R."/>
            <person name="DeFrancesco A.S."/>
            <person name="Kern S.E."/>
            <person name="Thompson L.R."/>
            <person name="Young S."/>
            <person name="Yandava C."/>
            <person name="Fu R."/>
            <person name="Krastins B."/>
            <person name="Chase M."/>
            <person name="Sarracino D."/>
            <person name="Osburne M.S."/>
            <person name="Henn M.R."/>
            <person name="Chisholm S.W."/>
        </authorList>
    </citation>
    <scope>NUCLEOTIDE SEQUENCE [LARGE SCALE GENOMIC DNA]</scope>
    <source>
        <strain evidence="1">8109-3</strain>
    </source>
</reference>
<evidence type="ECO:0000313" key="1">
    <source>
        <dbReference type="EMBL" id="ADO98158.1"/>
    </source>
</evidence>